<dbReference type="EMBL" id="GL379867">
    <property type="protein sequence ID" value="EGT58303.1"/>
    <property type="molecule type" value="Genomic_DNA"/>
</dbReference>
<reference evidence="3" key="1">
    <citation type="submission" date="2011-07" db="EMBL/GenBank/DDBJ databases">
        <authorList>
            <consortium name="Caenorhabditis brenneri Sequencing and Analysis Consortium"/>
            <person name="Wilson R.K."/>
        </authorList>
    </citation>
    <scope>NUCLEOTIDE SEQUENCE [LARGE SCALE GENOMIC DNA]</scope>
    <source>
        <strain evidence="3">PB2801</strain>
    </source>
</reference>
<dbReference type="SMART" id="SM00061">
    <property type="entry name" value="MATH"/>
    <property type="match status" value="1"/>
</dbReference>
<dbReference type="PANTHER" id="PTHR22743:SF165">
    <property type="entry name" value="BTB AND MATH DOMAIN CONTAINING-RELATED"/>
    <property type="match status" value="1"/>
</dbReference>
<dbReference type="InterPro" id="IPR002083">
    <property type="entry name" value="MATH/TRAF_dom"/>
</dbReference>
<protein>
    <recommendedName>
        <fullName evidence="1">BTB domain-containing protein</fullName>
    </recommendedName>
</protein>
<proteinExistence type="predicted"/>
<name>G0NDB8_CAEBE</name>
<dbReference type="InterPro" id="IPR011333">
    <property type="entry name" value="SKP1/BTB/POZ_sf"/>
</dbReference>
<accession>G0NDB8</accession>
<dbReference type="SUPFAM" id="SSF54695">
    <property type="entry name" value="POZ domain"/>
    <property type="match status" value="1"/>
</dbReference>
<dbReference type="PANTHER" id="PTHR22743">
    <property type="entry name" value="MEPRIN/TRAF-LIKE MATH FAMILY-C.ELEGANS"/>
    <property type="match status" value="1"/>
</dbReference>
<dbReference type="OrthoDB" id="6359816at2759"/>
<dbReference type="OMA" id="HEPAIND"/>
<dbReference type="InterPro" id="IPR008974">
    <property type="entry name" value="TRAF-like"/>
</dbReference>
<dbReference type="HOGENOM" id="CLU_051249_1_0_1"/>
<organism evidence="3">
    <name type="scientific">Caenorhabditis brenneri</name>
    <name type="common">Nematode worm</name>
    <dbReference type="NCBI Taxonomy" id="135651"/>
    <lineage>
        <taxon>Eukaryota</taxon>
        <taxon>Metazoa</taxon>
        <taxon>Ecdysozoa</taxon>
        <taxon>Nematoda</taxon>
        <taxon>Chromadorea</taxon>
        <taxon>Rhabditida</taxon>
        <taxon>Rhabditina</taxon>
        <taxon>Rhabditomorpha</taxon>
        <taxon>Rhabditoidea</taxon>
        <taxon>Rhabditidae</taxon>
        <taxon>Peloderinae</taxon>
        <taxon>Caenorhabditis</taxon>
    </lineage>
</organism>
<dbReference type="CDD" id="cd18186">
    <property type="entry name" value="BTB_POZ_ZBTB_KLHL-like"/>
    <property type="match status" value="1"/>
</dbReference>
<dbReference type="Gene3D" id="2.60.210.10">
    <property type="entry name" value="Apoptosis, Tumor Necrosis Factor Receptor Associated Protein 2, Chain A"/>
    <property type="match status" value="1"/>
</dbReference>
<dbReference type="InterPro" id="IPR052664">
    <property type="entry name" value="BTB-MATH_domain_protein"/>
</dbReference>
<evidence type="ECO:0000313" key="3">
    <source>
        <dbReference type="Proteomes" id="UP000008068"/>
    </source>
</evidence>
<dbReference type="AlphaFoldDB" id="G0NDB8"/>
<dbReference type="Pfam" id="PF00917">
    <property type="entry name" value="MATH"/>
    <property type="match status" value="1"/>
</dbReference>
<feature type="domain" description="BTB" evidence="1">
    <location>
        <begin position="150"/>
        <end position="214"/>
    </location>
</feature>
<dbReference type="InterPro" id="IPR000210">
    <property type="entry name" value="BTB/POZ_dom"/>
</dbReference>
<evidence type="ECO:0000259" key="1">
    <source>
        <dbReference type="PROSITE" id="PS50097"/>
    </source>
</evidence>
<dbReference type="Gene3D" id="3.30.710.10">
    <property type="entry name" value="Potassium Channel Kv1.1, Chain A"/>
    <property type="match status" value="1"/>
</dbReference>
<sequence length="310" mass="35309">MEGPFAPFTLTKVLEDVSKFVDGDWAASLTLIQHNVPWKLVCEKAKDNCNLLLCCQREVKDTDWSIDAKWRMSVLRTNGENHTVFGSGRFNRQTSSLGANNLMGWEDLLSKYVVKDEVIVDAEVWILEMTGIEKPNKLMNFSDEKAKENSDVVLLVENEKFYLTKQVLAMQSPYFHSLFFGSIGNNESEDSGMMGIKLEGVDAGHFQTFLEVIHHEPAINDDTLEQILQVSKKYRAKNITRQCEEFLIFRSCLTIKKKLQLVASFNLANLKRFLFGNFKSTMDVRAALDPDMEDSGILKALLLKSFELND</sequence>
<dbReference type="Pfam" id="PF00651">
    <property type="entry name" value="BTB"/>
    <property type="match status" value="1"/>
</dbReference>
<dbReference type="Proteomes" id="UP000008068">
    <property type="component" value="Unassembled WGS sequence"/>
</dbReference>
<dbReference type="SUPFAM" id="SSF49599">
    <property type="entry name" value="TRAF domain-like"/>
    <property type="match status" value="1"/>
</dbReference>
<keyword evidence="3" id="KW-1185">Reference proteome</keyword>
<gene>
    <name evidence="2" type="ORF">CAEBREN_15449</name>
</gene>
<dbReference type="STRING" id="135651.G0NDB8"/>
<dbReference type="SMART" id="SM00225">
    <property type="entry name" value="BTB"/>
    <property type="match status" value="1"/>
</dbReference>
<dbReference type="eggNOG" id="ENOG502QUFU">
    <property type="taxonomic scope" value="Eukaryota"/>
</dbReference>
<evidence type="ECO:0000313" key="2">
    <source>
        <dbReference type="EMBL" id="EGT58303.1"/>
    </source>
</evidence>
<dbReference type="PROSITE" id="PS50097">
    <property type="entry name" value="BTB"/>
    <property type="match status" value="1"/>
</dbReference>
<dbReference type="CDD" id="cd00121">
    <property type="entry name" value="MATH"/>
    <property type="match status" value="1"/>
</dbReference>
<dbReference type="InParanoid" id="G0NDB8"/>